<name>A0A1G7UAK9_CHIFI</name>
<feature type="transmembrane region" description="Helical" evidence="1">
    <location>
        <begin position="54"/>
        <end position="72"/>
    </location>
</feature>
<accession>A0A1G7UAK9</accession>
<dbReference type="EMBL" id="FNBN01000004">
    <property type="protein sequence ID" value="SDG44487.1"/>
    <property type="molecule type" value="Genomic_DNA"/>
</dbReference>
<evidence type="ECO:0000259" key="2">
    <source>
        <dbReference type="Pfam" id="PF13239"/>
    </source>
</evidence>
<keyword evidence="1" id="KW-0472">Membrane</keyword>
<keyword evidence="1" id="KW-1133">Transmembrane helix</keyword>
<keyword evidence="1" id="KW-0812">Transmembrane</keyword>
<dbReference type="Proteomes" id="UP000199045">
    <property type="component" value="Unassembled WGS sequence"/>
</dbReference>
<protein>
    <submittedName>
        <fullName evidence="3">2TM domain-containing protein</fullName>
    </submittedName>
</protein>
<evidence type="ECO:0000313" key="3">
    <source>
        <dbReference type="EMBL" id="SDG44487.1"/>
    </source>
</evidence>
<dbReference type="InterPro" id="IPR025698">
    <property type="entry name" value="2TM_dom"/>
</dbReference>
<gene>
    <name evidence="3" type="ORF">SAMN04488121_104292</name>
</gene>
<feature type="transmembrane region" description="Helical" evidence="1">
    <location>
        <begin position="21"/>
        <end position="42"/>
    </location>
</feature>
<proteinExistence type="predicted"/>
<dbReference type="RefSeq" id="WP_176842343.1">
    <property type="nucleotide sequence ID" value="NZ_FNBN01000004.1"/>
</dbReference>
<dbReference type="Pfam" id="PF13239">
    <property type="entry name" value="2TM"/>
    <property type="match status" value="1"/>
</dbReference>
<evidence type="ECO:0000256" key="1">
    <source>
        <dbReference type="SAM" id="Phobius"/>
    </source>
</evidence>
<organism evidence="3 4">
    <name type="scientific">Chitinophaga filiformis</name>
    <name type="common">Myxococcus filiformis</name>
    <name type="synonym">Flexibacter filiformis</name>
    <dbReference type="NCBI Taxonomy" id="104663"/>
    <lineage>
        <taxon>Bacteria</taxon>
        <taxon>Pseudomonadati</taxon>
        <taxon>Bacteroidota</taxon>
        <taxon>Chitinophagia</taxon>
        <taxon>Chitinophagales</taxon>
        <taxon>Chitinophagaceae</taxon>
        <taxon>Chitinophaga</taxon>
    </lineage>
</organism>
<reference evidence="3 4" key="1">
    <citation type="submission" date="2016-10" db="EMBL/GenBank/DDBJ databases">
        <authorList>
            <person name="de Groot N.N."/>
        </authorList>
    </citation>
    <scope>NUCLEOTIDE SEQUENCE [LARGE SCALE GENOMIC DNA]</scope>
    <source>
        <strain evidence="3 4">DSM 527</strain>
    </source>
</reference>
<evidence type="ECO:0000313" key="4">
    <source>
        <dbReference type="Proteomes" id="UP000199045"/>
    </source>
</evidence>
<feature type="domain" description="2TM" evidence="2">
    <location>
        <begin position="16"/>
        <end position="93"/>
    </location>
</feature>
<sequence length="96" mass="11149">MEPNSQRDQQLWKIAQARAKFKTSLIIYLVTNAFLWAVWLATGAYEHGGTPWPVWPGIGWGLALAFQYFNAWHRDPTGDAVREYEKLQEEKQRKGI</sequence>
<dbReference type="AlphaFoldDB" id="A0A1G7UAK9"/>